<comment type="caution">
    <text evidence="3">The sequence shown here is derived from an EMBL/GenBank/DDBJ whole genome shotgun (WGS) entry which is preliminary data.</text>
</comment>
<evidence type="ECO:0000313" key="3">
    <source>
        <dbReference type="EMBL" id="NVK76626.1"/>
    </source>
</evidence>
<proteinExistence type="predicted"/>
<dbReference type="PANTHER" id="PTHR42305:SF1">
    <property type="entry name" value="MEMBRANE PROTEIN RV1733C-RELATED"/>
    <property type="match status" value="1"/>
</dbReference>
<keyword evidence="2" id="KW-0812">Transmembrane</keyword>
<sequence>MNLRGRHSTPGSGPLGQGPGGGGDALRRPSDRLQARINACLTALLLLALPTAAPAVGRAVYDSQLHTVHAQAAERHQVTGRLTAHPQGTPQSLSVTGARLDDAPVSWTDAAGHKHTGIAKVASGTPTGASVRIWVDRSGSVTDPPMPVESAVLTGWVAGGMTASALAVLSLGARAAVAAVLDRRRYAQWEAEWSELEPKWSRGPSS</sequence>
<evidence type="ECO:0000256" key="2">
    <source>
        <dbReference type="SAM" id="Phobius"/>
    </source>
</evidence>
<dbReference type="RefSeq" id="WP_171078409.1">
    <property type="nucleotide sequence ID" value="NZ_BNBU01000001.1"/>
</dbReference>
<gene>
    <name evidence="3" type="ORF">HG542_03015</name>
</gene>
<dbReference type="InterPro" id="IPR039708">
    <property type="entry name" value="MT1774/Rv1733c-like"/>
</dbReference>
<accession>A0A7Y7B065</accession>
<keyword evidence="2" id="KW-0472">Membrane</keyword>
<keyword evidence="4" id="KW-1185">Reference proteome</keyword>
<reference evidence="3 4" key="1">
    <citation type="submission" date="2020-04" db="EMBL/GenBank/DDBJ databases">
        <title>Draft Genome Sequence of Streptomyces morookaense DSM 40503, an 8-azaguanine-producing strain.</title>
        <authorList>
            <person name="Qi J."/>
            <person name="Gao J.-M."/>
        </authorList>
    </citation>
    <scope>NUCLEOTIDE SEQUENCE [LARGE SCALE GENOMIC DNA]</scope>
    <source>
        <strain evidence="3 4">DSM 40503</strain>
    </source>
</reference>
<dbReference type="PANTHER" id="PTHR42305">
    <property type="entry name" value="MEMBRANE PROTEIN RV1733C-RELATED"/>
    <property type="match status" value="1"/>
</dbReference>
<keyword evidence="2" id="KW-1133">Transmembrane helix</keyword>
<feature type="transmembrane region" description="Helical" evidence="2">
    <location>
        <begin position="37"/>
        <end position="56"/>
    </location>
</feature>
<feature type="compositionally biased region" description="Gly residues" evidence="1">
    <location>
        <begin position="13"/>
        <end position="24"/>
    </location>
</feature>
<name>A0A7Y7B065_STRMO</name>
<protein>
    <submittedName>
        <fullName evidence="3">Uncharacterized protein</fullName>
    </submittedName>
</protein>
<feature type="region of interest" description="Disordered" evidence="1">
    <location>
        <begin position="1"/>
        <end position="28"/>
    </location>
</feature>
<organism evidence="3 4">
    <name type="scientific">Streptomyces morookaense</name>
    <name type="common">Streptoverticillium morookaense</name>
    <dbReference type="NCBI Taxonomy" id="1970"/>
    <lineage>
        <taxon>Bacteria</taxon>
        <taxon>Bacillati</taxon>
        <taxon>Actinomycetota</taxon>
        <taxon>Actinomycetes</taxon>
        <taxon>Kitasatosporales</taxon>
        <taxon>Streptomycetaceae</taxon>
        <taxon>Streptomyces</taxon>
    </lineage>
</organism>
<dbReference type="Proteomes" id="UP000587462">
    <property type="component" value="Unassembled WGS sequence"/>
</dbReference>
<evidence type="ECO:0000313" key="4">
    <source>
        <dbReference type="Proteomes" id="UP000587462"/>
    </source>
</evidence>
<evidence type="ECO:0000256" key="1">
    <source>
        <dbReference type="SAM" id="MobiDB-lite"/>
    </source>
</evidence>
<dbReference type="AlphaFoldDB" id="A0A7Y7B065"/>
<feature type="transmembrane region" description="Helical" evidence="2">
    <location>
        <begin position="156"/>
        <end position="181"/>
    </location>
</feature>
<dbReference type="EMBL" id="JABBXF010000004">
    <property type="protein sequence ID" value="NVK76626.1"/>
    <property type="molecule type" value="Genomic_DNA"/>
</dbReference>